<evidence type="ECO:0000313" key="2">
    <source>
        <dbReference type="EMBL" id="CAL1166692.1"/>
    </source>
</evidence>
<accession>A0A9P1GK98</accession>
<proteinExistence type="predicted"/>
<gene>
    <name evidence="1" type="ORF">C1SCF055_LOCUS38303</name>
</gene>
<dbReference type="AlphaFoldDB" id="A0A9P1GK98"/>
<sequence>MTFVRSGSVVTAILAEVKPHIAKMKGARSQLQKSIDAAKVGSIGTLLEDAEAADVAVAAFNTFMVWLTLVFHTPFRDTLMMKLGTLLILMCDDLGRPLALLEMIHGIFGPLLNLRMFKHPSLLKWCTMHTINLGLLFTANGGSLILLTEELQYFGPGEFSVQLEEAYRHFLDFCRTRRIPHTQPPFLRKMVKTKNGEILMTAKAYNGRIILMWLNHCLLDAVQHHADHQILLMTSVAMFFG</sequence>
<evidence type="ECO:0000313" key="3">
    <source>
        <dbReference type="Proteomes" id="UP001152797"/>
    </source>
</evidence>
<dbReference type="EMBL" id="CAMXCT020005802">
    <property type="protein sequence ID" value="CAL1166692.1"/>
    <property type="molecule type" value="Genomic_DNA"/>
</dbReference>
<protein>
    <submittedName>
        <fullName evidence="1">Uncharacterized protein</fullName>
    </submittedName>
</protein>
<keyword evidence="3" id="KW-1185">Reference proteome</keyword>
<dbReference type="EMBL" id="CAMXCT010005802">
    <property type="protein sequence ID" value="CAI4013317.1"/>
    <property type="molecule type" value="Genomic_DNA"/>
</dbReference>
<evidence type="ECO:0000313" key="1">
    <source>
        <dbReference type="EMBL" id="CAI4013317.1"/>
    </source>
</evidence>
<organism evidence="1">
    <name type="scientific">Cladocopium goreaui</name>
    <dbReference type="NCBI Taxonomy" id="2562237"/>
    <lineage>
        <taxon>Eukaryota</taxon>
        <taxon>Sar</taxon>
        <taxon>Alveolata</taxon>
        <taxon>Dinophyceae</taxon>
        <taxon>Suessiales</taxon>
        <taxon>Symbiodiniaceae</taxon>
        <taxon>Cladocopium</taxon>
    </lineage>
</organism>
<comment type="caution">
    <text evidence="1">The sequence shown here is derived from an EMBL/GenBank/DDBJ whole genome shotgun (WGS) entry which is preliminary data.</text>
</comment>
<reference evidence="2" key="2">
    <citation type="submission" date="2024-04" db="EMBL/GenBank/DDBJ databases">
        <authorList>
            <person name="Chen Y."/>
            <person name="Shah S."/>
            <person name="Dougan E. K."/>
            <person name="Thang M."/>
            <person name="Chan C."/>
        </authorList>
    </citation>
    <scope>NUCLEOTIDE SEQUENCE [LARGE SCALE GENOMIC DNA]</scope>
</reference>
<dbReference type="EMBL" id="CAMXCT030005802">
    <property type="protein sequence ID" value="CAL4800629.1"/>
    <property type="molecule type" value="Genomic_DNA"/>
</dbReference>
<reference evidence="1" key="1">
    <citation type="submission" date="2022-10" db="EMBL/GenBank/DDBJ databases">
        <authorList>
            <person name="Chen Y."/>
            <person name="Dougan E. K."/>
            <person name="Chan C."/>
            <person name="Rhodes N."/>
            <person name="Thang M."/>
        </authorList>
    </citation>
    <scope>NUCLEOTIDE SEQUENCE</scope>
</reference>
<dbReference type="Proteomes" id="UP001152797">
    <property type="component" value="Unassembled WGS sequence"/>
</dbReference>
<name>A0A9P1GK98_9DINO</name>